<evidence type="ECO:0000256" key="1">
    <source>
        <dbReference type="ARBA" id="ARBA00009320"/>
    </source>
</evidence>
<keyword evidence="2" id="KW-0456">Lyase</keyword>
<dbReference type="InterPro" id="IPR036038">
    <property type="entry name" value="Aminotransferase-like"/>
</dbReference>
<dbReference type="GO" id="GO:0046394">
    <property type="term" value="P:carboxylic acid biosynthetic process"/>
    <property type="evidence" value="ECO:0007669"/>
    <property type="project" value="UniProtKB-ARBA"/>
</dbReference>
<dbReference type="PANTHER" id="PTHR42743:SF11">
    <property type="entry name" value="AMINODEOXYCHORISMATE LYASE"/>
    <property type="match status" value="1"/>
</dbReference>
<sequence length="295" mass="32010">MAAEIAHTLVLLDPEAGTWERADPLAPQLRVDDLAPHRGDGIFETVLVSNADGRGPQAHARAAHLERFGQSARMLDLPAPDPEVWDAALDAASADFAAANPDIELFSVRYALSRGLDRPAGWVLTIPIEEKYPRQRREGVRVRSADRGYEAYFGQSAPWALIGAKTLSYATNMASGRWAQANGADEVLYFSHDGIALEGPSSNLIIRRGDELITPDPKAGLLHGTTQRTLFERAAEAGFLCSYQDLCAQDVAAADAAWMVSSVRMAVPIIAFDDTELTHDAGFTERMHGWVLASS</sequence>
<evidence type="ECO:0000313" key="2">
    <source>
        <dbReference type="EMBL" id="MYM20256.1"/>
    </source>
</evidence>
<comment type="similarity">
    <text evidence="1">Belongs to the class-IV pyridoxal-phosphate-dependent aminotransferase family.</text>
</comment>
<evidence type="ECO:0000313" key="3">
    <source>
        <dbReference type="Proteomes" id="UP000469215"/>
    </source>
</evidence>
<dbReference type="Gene3D" id="3.20.10.10">
    <property type="entry name" value="D-amino Acid Aminotransferase, subunit A, domain 2"/>
    <property type="match status" value="1"/>
</dbReference>
<proteinExistence type="inferred from homology"/>
<dbReference type="AlphaFoldDB" id="A0A6N9H942"/>
<dbReference type="Proteomes" id="UP000469215">
    <property type="component" value="Unassembled WGS sequence"/>
</dbReference>
<dbReference type="GO" id="GO:0005829">
    <property type="term" value="C:cytosol"/>
    <property type="evidence" value="ECO:0007669"/>
    <property type="project" value="TreeGrafter"/>
</dbReference>
<organism evidence="2 3">
    <name type="scientific">Brevibacterium rongguiense</name>
    <dbReference type="NCBI Taxonomy" id="2695267"/>
    <lineage>
        <taxon>Bacteria</taxon>
        <taxon>Bacillati</taxon>
        <taxon>Actinomycetota</taxon>
        <taxon>Actinomycetes</taxon>
        <taxon>Micrococcales</taxon>
        <taxon>Brevibacteriaceae</taxon>
        <taxon>Brevibacterium</taxon>
    </lineage>
</organism>
<protein>
    <submittedName>
        <fullName evidence="2">Aminodeoxychorismate lyase</fullName>
        <ecNumber evidence="2">4.1.3.38</ecNumber>
    </submittedName>
</protein>
<dbReference type="SUPFAM" id="SSF56752">
    <property type="entry name" value="D-aminoacid aminotransferase-like PLP-dependent enzymes"/>
    <property type="match status" value="1"/>
</dbReference>
<dbReference type="InterPro" id="IPR043131">
    <property type="entry name" value="BCAT-like_N"/>
</dbReference>
<dbReference type="Pfam" id="PF01063">
    <property type="entry name" value="Aminotran_4"/>
    <property type="match status" value="1"/>
</dbReference>
<reference evidence="2 3" key="1">
    <citation type="submission" date="2020-01" db="EMBL/GenBank/DDBJ databases">
        <authorList>
            <person name="Deng T."/>
        </authorList>
    </citation>
    <scope>NUCLEOTIDE SEQUENCE [LARGE SCALE GENOMIC DNA]</scope>
    <source>
        <strain evidence="2 3">5221</strain>
    </source>
</reference>
<dbReference type="EMBL" id="WWEQ01000043">
    <property type="protein sequence ID" value="MYM20256.1"/>
    <property type="molecule type" value="Genomic_DNA"/>
</dbReference>
<dbReference type="InterPro" id="IPR050571">
    <property type="entry name" value="Class-IV_PLP-Dep_Aminotrnsfr"/>
</dbReference>
<dbReference type="Gene3D" id="3.30.470.10">
    <property type="match status" value="1"/>
</dbReference>
<dbReference type="InterPro" id="IPR043132">
    <property type="entry name" value="BCAT-like_C"/>
</dbReference>
<dbReference type="NCBIfam" id="NF005886">
    <property type="entry name" value="PRK07849.1-1"/>
    <property type="match status" value="1"/>
</dbReference>
<dbReference type="RefSeq" id="WP_160953678.1">
    <property type="nucleotide sequence ID" value="NZ_WWEQ01000043.1"/>
</dbReference>
<dbReference type="InterPro" id="IPR001544">
    <property type="entry name" value="Aminotrans_IV"/>
</dbReference>
<gene>
    <name evidence="2" type="ORF">GSY69_09835</name>
</gene>
<dbReference type="PANTHER" id="PTHR42743">
    <property type="entry name" value="AMINO-ACID AMINOTRANSFERASE"/>
    <property type="match status" value="1"/>
</dbReference>
<keyword evidence="3" id="KW-1185">Reference proteome</keyword>
<dbReference type="EC" id="4.1.3.38" evidence="2"/>
<dbReference type="GO" id="GO:0008696">
    <property type="term" value="F:4-amino-4-deoxychorismate lyase activity"/>
    <property type="evidence" value="ECO:0007669"/>
    <property type="project" value="UniProtKB-EC"/>
</dbReference>
<accession>A0A6N9H942</accession>
<comment type="caution">
    <text evidence="2">The sequence shown here is derived from an EMBL/GenBank/DDBJ whole genome shotgun (WGS) entry which is preliminary data.</text>
</comment>
<name>A0A6N9H942_9MICO</name>